<keyword evidence="3" id="KW-1185">Reference proteome</keyword>
<evidence type="ECO:0000313" key="2">
    <source>
        <dbReference type="EMBL" id="MDS0260887.1"/>
    </source>
</evidence>
<organism evidence="2 3">
    <name type="scientific">Haloarcula saliterrae</name>
    <dbReference type="NCBI Taxonomy" id="2950534"/>
    <lineage>
        <taxon>Archaea</taxon>
        <taxon>Methanobacteriati</taxon>
        <taxon>Methanobacteriota</taxon>
        <taxon>Stenosarchaea group</taxon>
        <taxon>Halobacteria</taxon>
        <taxon>Halobacteriales</taxon>
        <taxon>Haloarculaceae</taxon>
        <taxon>Haloarcula</taxon>
    </lineage>
</organism>
<evidence type="ECO:0000256" key="1">
    <source>
        <dbReference type="SAM" id="MobiDB-lite"/>
    </source>
</evidence>
<feature type="compositionally biased region" description="Polar residues" evidence="1">
    <location>
        <begin position="21"/>
        <end position="35"/>
    </location>
</feature>
<evidence type="ECO:0008006" key="4">
    <source>
        <dbReference type="Google" id="ProtNLM"/>
    </source>
</evidence>
<dbReference type="RefSeq" id="WP_310920650.1">
    <property type="nucleotide sequence ID" value="NZ_JAMQON010000004.1"/>
</dbReference>
<dbReference type="EMBL" id="JAMQON010000004">
    <property type="protein sequence ID" value="MDS0260887.1"/>
    <property type="molecule type" value="Genomic_DNA"/>
</dbReference>
<name>A0ABU2FF72_9EURY</name>
<accession>A0ABU2FF72</accession>
<dbReference type="PROSITE" id="PS51257">
    <property type="entry name" value="PROKAR_LIPOPROTEIN"/>
    <property type="match status" value="1"/>
</dbReference>
<proteinExistence type="predicted"/>
<gene>
    <name evidence="2" type="ORF">NDI56_15890</name>
</gene>
<feature type="region of interest" description="Disordered" evidence="1">
    <location>
        <begin position="21"/>
        <end position="52"/>
    </location>
</feature>
<protein>
    <recommendedName>
        <fullName evidence="4">Lipoprotein</fullName>
    </recommendedName>
</protein>
<evidence type="ECO:0000313" key="3">
    <source>
        <dbReference type="Proteomes" id="UP001259659"/>
    </source>
</evidence>
<dbReference type="Proteomes" id="UP001259659">
    <property type="component" value="Unassembled WGS sequence"/>
</dbReference>
<sequence>MENKSRRRFIVALTTSAIAGCSGTTDQSAKTNSSATPTPTPTPELCDHPYESDGEQVSYQYSQAYEQLNSITSVIGDPKTVEQAQESVFGGGSALYKLQCDTSPCESSFYDAIEAFRAVQNQAQTTRDDFNAVESMAKSCDIELTDYVTSATNSGAKVASHLKTAAEEFEQSAQNQIDNDNTTFQTDSAFEAGMSTYEQAEAIDVPSATSVDNRLTVYSGETAE</sequence>
<comment type="caution">
    <text evidence="2">The sequence shown here is derived from an EMBL/GenBank/DDBJ whole genome shotgun (WGS) entry which is preliminary data.</text>
</comment>
<reference evidence="2 3" key="1">
    <citation type="submission" date="2022-06" db="EMBL/GenBank/DDBJ databases">
        <title>Haloarcula sp. a new haloarchaeum isolate from saline soil.</title>
        <authorList>
            <person name="Strakova D."/>
            <person name="Galisteo C."/>
            <person name="Sanchez-Porro C."/>
            <person name="Ventosa A."/>
        </authorList>
    </citation>
    <scope>NUCLEOTIDE SEQUENCE [LARGE SCALE GENOMIC DNA]</scope>
    <source>
        <strain evidence="2 3">S1CR25-12</strain>
    </source>
</reference>